<name>A0ABW5P464_9DEIO</name>
<keyword evidence="1" id="KW-1133">Transmembrane helix</keyword>
<evidence type="ECO:0008006" key="4">
    <source>
        <dbReference type="Google" id="ProtNLM"/>
    </source>
</evidence>
<accession>A0ABW5P464</accession>
<proteinExistence type="predicted"/>
<sequence length="523" mass="55950">MPWCCCGRHFGWLGALLGGLVLAALFGNLAFMALNALMRLPVQLGYVFSWPVTLITVGLFGGLSLLLWAWQVARLSLSTPVGQLTAQRAGERDPKANLLTLLVGVVALGAGYGLALTTKNPVAALQTIFLAIVLVIVGTYSLFTAGSIFVLRALRANRRFYYRPQAFIATSGMLYRMRQNAAGLANIAVLLTMIVVTLATTATIFIGSEATLRERYPHQNEMVITATLGGKNAPVSLAARRAALQDAQARVQRLTEQAGRRVTKEVRTHQVSLLGTLQGTRFRPSAPTDLSRELPQLLTLITADAFNAHTGAAVQVPAGQVLALAQPQPYPLTTLVLGPLKVPVRPLSVGKVPPGSLAGLVDPLITNVVLIVPDEADLARLTQAGIDAGGTGKSITESLSYGWETDAATPEARLTYARSVRAARVLGGLDGQAQTEGSYQSRSLAAQDFYTVNGGLLFIGAFMGLVFSVGAVLITYFKQVSEGQSDRERYRIMTQVGLDGDTIRRTTNMQLVWMFFLPLGVAG</sequence>
<keyword evidence="3" id="KW-1185">Reference proteome</keyword>
<evidence type="ECO:0000313" key="3">
    <source>
        <dbReference type="Proteomes" id="UP001597475"/>
    </source>
</evidence>
<gene>
    <name evidence="2" type="ORF">ACFSR9_07150</name>
</gene>
<feature type="transmembrane region" description="Helical" evidence="1">
    <location>
        <begin position="183"/>
        <end position="206"/>
    </location>
</feature>
<reference evidence="3" key="1">
    <citation type="journal article" date="2019" name="Int. J. Syst. Evol. Microbiol.">
        <title>The Global Catalogue of Microorganisms (GCM) 10K type strain sequencing project: providing services to taxonomists for standard genome sequencing and annotation.</title>
        <authorList>
            <consortium name="The Broad Institute Genomics Platform"/>
            <consortium name="The Broad Institute Genome Sequencing Center for Infectious Disease"/>
            <person name="Wu L."/>
            <person name="Ma J."/>
        </authorList>
    </citation>
    <scope>NUCLEOTIDE SEQUENCE [LARGE SCALE GENOMIC DNA]</scope>
    <source>
        <strain evidence="3">KCTC 33842</strain>
    </source>
</reference>
<dbReference type="PANTHER" id="PTHR46795:SF3">
    <property type="entry name" value="ABC TRANSPORTER PERMEASE"/>
    <property type="match status" value="1"/>
</dbReference>
<keyword evidence="1" id="KW-0812">Transmembrane</keyword>
<dbReference type="Proteomes" id="UP001597475">
    <property type="component" value="Unassembled WGS sequence"/>
</dbReference>
<feature type="transmembrane region" description="Helical" evidence="1">
    <location>
        <begin position="12"/>
        <end position="34"/>
    </location>
</feature>
<feature type="transmembrane region" description="Helical" evidence="1">
    <location>
        <begin position="46"/>
        <end position="70"/>
    </location>
</feature>
<feature type="transmembrane region" description="Helical" evidence="1">
    <location>
        <begin position="456"/>
        <end position="477"/>
    </location>
</feature>
<organism evidence="2 3">
    <name type="scientific">Deinococcus taklimakanensis</name>
    <dbReference type="NCBI Taxonomy" id="536443"/>
    <lineage>
        <taxon>Bacteria</taxon>
        <taxon>Thermotogati</taxon>
        <taxon>Deinococcota</taxon>
        <taxon>Deinococci</taxon>
        <taxon>Deinococcales</taxon>
        <taxon>Deinococcaceae</taxon>
        <taxon>Deinococcus</taxon>
    </lineage>
</organism>
<comment type="caution">
    <text evidence="2">The sequence shown here is derived from an EMBL/GenBank/DDBJ whole genome shotgun (WGS) entry which is preliminary data.</text>
</comment>
<evidence type="ECO:0000256" key="1">
    <source>
        <dbReference type="SAM" id="Phobius"/>
    </source>
</evidence>
<dbReference type="InterPro" id="IPR052536">
    <property type="entry name" value="ABC-4_Integral_Memb_Prot"/>
</dbReference>
<protein>
    <recommendedName>
        <fullName evidence="4">ABC transporter permease</fullName>
    </recommendedName>
</protein>
<evidence type="ECO:0000313" key="2">
    <source>
        <dbReference type="EMBL" id="MFD2609214.1"/>
    </source>
</evidence>
<dbReference type="EMBL" id="JBHUMK010000030">
    <property type="protein sequence ID" value="MFD2609214.1"/>
    <property type="molecule type" value="Genomic_DNA"/>
</dbReference>
<feature type="transmembrane region" description="Helical" evidence="1">
    <location>
        <begin position="98"/>
        <end position="116"/>
    </location>
</feature>
<keyword evidence="1" id="KW-0472">Membrane</keyword>
<feature type="transmembrane region" description="Helical" evidence="1">
    <location>
        <begin position="128"/>
        <end position="154"/>
    </location>
</feature>
<dbReference type="PANTHER" id="PTHR46795">
    <property type="entry name" value="ABC TRANSPORTER PERMEASE-RELATED-RELATED"/>
    <property type="match status" value="1"/>
</dbReference>
<dbReference type="RefSeq" id="WP_386844404.1">
    <property type="nucleotide sequence ID" value="NZ_JBHUMK010000030.1"/>
</dbReference>